<dbReference type="InterPro" id="IPR003661">
    <property type="entry name" value="HisK_dim/P_dom"/>
</dbReference>
<organism evidence="5 6">
    <name type="scientific">Pedobacter cryophilus</name>
    <dbReference type="NCBI Taxonomy" id="2571271"/>
    <lineage>
        <taxon>Bacteria</taxon>
        <taxon>Pseudomonadati</taxon>
        <taxon>Bacteroidota</taxon>
        <taxon>Sphingobacteriia</taxon>
        <taxon>Sphingobacteriales</taxon>
        <taxon>Sphingobacteriaceae</taxon>
        <taxon>Pedobacter</taxon>
    </lineage>
</organism>
<name>A0A4U1BW54_9SPHI</name>
<dbReference type="SMART" id="SM00086">
    <property type="entry name" value="PAC"/>
    <property type="match status" value="1"/>
</dbReference>
<dbReference type="EC" id="2.7.13.3" evidence="2"/>
<dbReference type="OrthoDB" id="9759607at2"/>
<comment type="catalytic activity">
    <reaction evidence="1">
        <text>ATP + protein L-histidine = ADP + protein N-phospho-L-histidine.</text>
        <dbReference type="EC" id="2.7.13.3"/>
    </reaction>
</comment>
<protein>
    <recommendedName>
        <fullName evidence="2">histidine kinase</fullName>
        <ecNumber evidence="2">2.7.13.3</ecNumber>
    </recommendedName>
</protein>
<keyword evidence="6" id="KW-1185">Reference proteome</keyword>
<sequence>MKEPLKKDLKRILAAYQDAINLNIICSITDVEGNITYVNEKFCEKSQYSEEELIGQNHRIINSGFHPITLFETMWLTIKSGEIWQGEVKSKAKDGSFFWLHSVIIPIFDDDKNITQFFSLRFPIDEKKKREEEIQQQAKLMEEMLFMISHKVRQPIANILGIASLLDSQVNSPDEIIKMVGYIKESTKSLDIFAKELTSFIEETKRQKYKDLAQ</sequence>
<feature type="domain" description="PAC" evidence="4">
    <location>
        <begin position="84"/>
        <end position="136"/>
    </location>
</feature>
<dbReference type="SUPFAM" id="SSF55785">
    <property type="entry name" value="PYP-like sensor domain (PAS domain)"/>
    <property type="match status" value="1"/>
</dbReference>
<dbReference type="PROSITE" id="PS50112">
    <property type="entry name" value="PAS"/>
    <property type="match status" value="1"/>
</dbReference>
<dbReference type="GO" id="GO:0000155">
    <property type="term" value="F:phosphorelay sensor kinase activity"/>
    <property type="evidence" value="ECO:0007669"/>
    <property type="project" value="InterPro"/>
</dbReference>
<dbReference type="Pfam" id="PF13426">
    <property type="entry name" value="PAS_9"/>
    <property type="match status" value="1"/>
</dbReference>
<dbReference type="CDD" id="cd00082">
    <property type="entry name" value="HisKA"/>
    <property type="match status" value="1"/>
</dbReference>
<dbReference type="PANTHER" id="PTHR44757:SF2">
    <property type="entry name" value="BIOFILM ARCHITECTURE MAINTENANCE PROTEIN MBAA"/>
    <property type="match status" value="1"/>
</dbReference>
<dbReference type="CDD" id="cd00130">
    <property type="entry name" value="PAS"/>
    <property type="match status" value="1"/>
</dbReference>
<evidence type="ECO:0000259" key="3">
    <source>
        <dbReference type="PROSITE" id="PS50112"/>
    </source>
</evidence>
<dbReference type="NCBIfam" id="TIGR00229">
    <property type="entry name" value="sensory_box"/>
    <property type="match status" value="1"/>
</dbReference>
<dbReference type="InterPro" id="IPR000700">
    <property type="entry name" value="PAS-assoc_C"/>
</dbReference>
<proteinExistence type="predicted"/>
<gene>
    <name evidence="5" type="ORF">FA046_11470</name>
</gene>
<evidence type="ECO:0000256" key="2">
    <source>
        <dbReference type="ARBA" id="ARBA00012438"/>
    </source>
</evidence>
<evidence type="ECO:0000256" key="1">
    <source>
        <dbReference type="ARBA" id="ARBA00000085"/>
    </source>
</evidence>
<dbReference type="EMBL" id="SWBP01000004">
    <property type="protein sequence ID" value="TKB96702.1"/>
    <property type="molecule type" value="Genomic_DNA"/>
</dbReference>
<dbReference type="InterPro" id="IPR036097">
    <property type="entry name" value="HisK_dim/P_sf"/>
</dbReference>
<dbReference type="Gene3D" id="3.30.450.20">
    <property type="entry name" value="PAS domain"/>
    <property type="match status" value="1"/>
</dbReference>
<comment type="caution">
    <text evidence="5">The sequence shown here is derived from an EMBL/GenBank/DDBJ whole genome shotgun (WGS) entry which is preliminary data.</text>
</comment>
<dbReference type="InterPro" id="IPR000014">
    <property type="entry name" value="PAS"/>
</dbReference>
<dbReference type="InterPro" id="IPR035965">
    <property type="entry name" value="PAS-like_dom_sf"/>
</dbReference>
<dbReference type="Gene3D" id="1.10.287.130">
    <property type="match status" value="1"/>
</dbReference>
<feature type="domain" description="PAS" evidence="3">
    <location>
        <begin position="28"/>
        <end position="67"/>
    </location>
</feature>
<evidence type="ECO:0000259" key="4">
    <source>
        <dbReference type="PROSITE" id="PS50113"/>
    </source>
</evidence>
<dbReference type="SUPFAM" id="SSF47384">
    <property type="entry name" value="Homodimeric domain of signal transducing histidine kinase"/>
    <property type="match status" value="1"/>
</dbReference>
<evidence type="ECO:0000313" key="6">
    <source>
        <dbReference type="Proteomes" id="UP000308181"/>
    </source>
</evidence>
<evidence type="ECO:0000313" key="5">
    <source>
        <dbReference type="EMBL" id="TKB96702.1"/>
    </source>
</evidence>
<dbReference type="Proteomes" id="UP000308181">
    <property type="component" value="Unassembled WGS sequence"/>
</dbReference>
<dbReference type="AlphaFoldDB" id="A0A4U1BW54"/>
<accession>A0A4U1BW54</accession>
<dbReference type="PROSITE" id="PS50113">
    <property type="entry name" value="PAC"/>
    <property type="match status" value="1"/>
</dbReference>
<dbReference type="RefSeq" id="WP_136826668.1">
    <property type="nucleotide sequence ID" value="NZ_SWBP01000004.1"/>
</dbReference>
<dbReference type="PANTHER" id="PTHR44757">
    <property type="entry name" value="DIGUANYLATE CYCLASE DGCP"/>
    <property type="match status" value="1"/>
</dbReference>
<reference evidence="5 6" key="1">
    <citation type="submission" date="2019-04" db="EMBL/GenBank/DDBJ databases">
        <title>Pedobacter sp. AR-3-17 sp. nov., isolated from Arctic soil.</title>
        <authorList>
            <person name="Dahal R.H."/>
            <person name="Kim D.-U."/>
        </authorList>
    </citation>
    <scope>NUCLEOTIDE SEQUENCE [LARGE SCALE GENOMIC DNA]</scope>
    <source>
        <strain evidence="5 6">AR-3-17</strain>
    </source>
</reference>
<dbReference type="InterPro" id="IPR052155">
    <property type="entry name" value="Biofilm_reg_signaling"/>
</dbReference>
<dbReference type="InterPro" id="IPR001610">
    <property type="entry name" value="PAC"/>
</dbReference>